<organism evidence="2 3">
    <name type="scientific">Corynebacterium deserti GIMN1.010</name>
    <dbReference type="NCBI Taxonomy" id="931089"/>
    <lineage>
        <taxon>Bacteria</taxon>
        <taxon>Bacillati</taxon>
        <taxon>Actinomycetota</taxon>
        <taxon>Actinomycetes</taxon>
        <taxon>Mycobacteriales</taxon>
        <taxon>Corynebacteriaceae</taxon>
        <taxon>Corynebacterium</taxon>
    </lineage>
</organism>
<accession>A0A0M4CCA4</accession>
<name>A0A0M4CCA4_9CORY</name>
<proteinExistence type="predicted"/>
<protein>
    <submittedName>
        <fullName evidence="2">Uncharacterized protein</fullName>
    </submittedName>
</protein>
<dbReference type="AntiFam" id="ANF00057">
    <property type="entry name" value="Translation of E. coli type CRISPR repeat"/>
</dbReference>
<sequence length="169" mass="18308">MLNILLARPEKFSPLRRGWSLSPPHHSAARLVLPAQAGMVRLTGLLKIGRTRSPRSGGDGPSDVGHEHPISEFSPLRRGWSHATGLHRPRRAVLPAQAGMVRVKGMQVQRSLSSPRSGGDGPSLARVFAFRRKFSPLRRGWSLHSPQIPGTHPVLPAQAGMVPGSLRTA</sequence>
<feature type="region of interest" description="Disordered" evidence="1">
    <location>
        <begin position="48"/>
        <end position="72"/>
    </location>
</feature>
<dbReference type="Proteomes" id="UP000068067">
    <property type="component" value="Chromosome"/>
</dbReference>
<keyword evidence="3" id="KW-1185">Reference proteome</keyword>
<dbReference type="KEGG" id="cdx:CDES_01745"/>
<evidence type="ECO:0000313" key="3">
    <source>
        <dbReference type="Proteomes" id="UP000068067"/>
    </source>
</evidence>
<dbReference type="EMBL" id="CP009220">
    <property type="protein sequence ID" value="ALC04816.1"/>
    <property type="molecule type" value="Genomic_DNA"/>
</dbReference>
<gene>
    <name evidence="2" type="ORF">CDES_01745</name>
</gene>
<evidence type="ECO:0000313" key="2">
    <source>
        <dbReference type="EMBL" id="ALC04816.1"/>
    </source>
</evidence>
<dbReference type="AlphaFoldDB" id="A0A0M4CCA4"/>
<reference evidence="2 3" key="1">
    <citation type="submission" date="2014-08" db="EMBL/GenBank/DDBJ databases">
        <title>Complete genome sequence of Corynebacterium deserti GIMN1.010 (=DSM 45689), isolated from desert sand in western China.</title>
        <authorList>
            <person name="Ruckert C."/>
            <person name="Albersmeier A."/>
            <person name="Kalinowski J."/>
        </authorList>
    </citation>
    <scope>NUCLEOTIDE SEQUENCE [LARGE SCALE GENOMIC DNA]</scope>
    <source>
        <strain evidence="2 3">GIMN1.010</strain>
    </source>
</reference>
<dbReference type="PATRIC" id="fig|931089.4.peg.353"/>
<evidence type="ECO:0000256" key="1">
    <source>
        <dbReference type="SAM" id="MobiDB-lite"/>
    </source>
</evidence>